<keyword evidence="2" id="KW-1185">Reference proteome</keyword>
<dbReference type="GO" id="GO:0016787">
    <property type="term" value="F:hydrolase activity"/>
    <property type="evidence" value="ECO:0007669"/>
    <property type="project" value="UniProtKB-KW"/>
</dbReference>
<dbReference type="AlphaFoldDB" id="A0A286U031"/>
<gene>
    <name evidence="1" type="ORF">SCALIN_C22_0188</name>
</gene>
<dbReference type="Proteomes" id="UP000218542">
    <property type="component" value="Unassembled WGS sequence"/>
</dbReference>
<reference evidence="2" key="1">
    <citation type="journal article" date="2017" name="Environ. Microbiol. Rep.">
        <title>Genetic Diversity of Marine Anaerobic Ammonium-Oxidizing Bacteria as Revealed by Genomic and Proteomic Analyses of 'Candidatus Scalindua japonica'.</title>
        <authorList>
            <person name="Oshiki M."/>
            <person name="Mizuto K."/>
            <person name="Kimura Z."/>
            <person name="Kindaichi T."/>
            <person name="Satoh H."/>
            <person name="Okabe S."/>
        </authorList>
    </citation>
    <scope>NUCLEOTIDE SEQUENCE [LARGE SCALE GENOMIC DNA]</scope>
    <source>
        <strain evidence="2">husup-a2</strain>
    </source>
</reference>
<evidence type="ECO:0000313" key="1">
    <source>
        <dbReference type="EMBL" id="GAX61474.1"/>
    </source>
</evidence>
<organism evidence="1 2">
    <name type="scientific">Candidatus Scalindua japonica</name>
    <dbReference type="NCBI Taxonomy" id="1284222"/>
    <lineage>
        <taxon>Bacteria</taxon>
        <taxon>Pseudomonadati</taxon>
        <taxon>Planctomycetota</taxon>
        <taxon>Candidatus Brocadiia</taxon>
        <taxon>Candidatus Brocadiales</taxon>
        <taxon>Candidatus Scalinduaceae</taxon>
        <taxon>Candidatus Scalindua</taxon>
    </lineage>
</organism>
<evidence type="ECO:0000313" key="2">
    <source>
        <dbReference type="Proteomes" id="UP000218542"/>
    </source>
</evidence>
<accession>A0A286U031</accession>
<comment type="caution">
    <text evidence="1">The sequence shown here is derived from an EMBL/GenBank/DDBJ whole genome shotgun (WGS) entry which is preliminary data.</text>
</comment>
<sequence>MKDTDMEKLEYLLDEYYLPELVASLSRICQLKADDIRGNDKEVARKFETYNNILNEAHAKIVDVS</sequence>
<protein>
    <submittedName>
        <fullName evidence="1">Arginase/agmatinase/formimionoglutamate hydrolase</fullName>
    </submittedName>
</protein>
<keyword evidence="1" id="KW-0378">Hydrolase</keyword>
<dbReference type="RefSeq" id="WP_096894862.1">
    <property type="nucleotide sequence ID" value="NZ_BAOS01000022.1"/>
</dbReference>
<dbReference type="EMBL" id="BAOS01000022">
    <property type="protein sequence ID" value="GAX61474.1"/>
    <property type="molecule type" value="Genomic_DNA"/>
</dbReference>
<proteinExistence type="predicted"/>
<name>A0A286U031_9BACT</name>